<keyword evidence="6" id="KW-0443">Lipid metabolism</keyword>
<sequence length="782" mass="82972">MTLCGGCATRPAAPATRAGDARTSIQALLGSYATALRSNDVAALRAVLVPDNPTFVAAQLRLQANLIHLKTDTFEYRTATDVPADPIATHQQWTLDAELFYAVSGVDTVGVQRPVTIGVRRDNDAWRLSDVSAIAVPWQFGPVIETRKNVGDKKVVVLGHPGAQLAPRIADEVGGAMRSLSEFWGPQGYPGVLFVAAGTEAEFAALVGGEHTEGIAAAAVADRVDGGIAVGQRVVVAPGAAALPADQFRVVLRHELFHAAARTVTGDHAPLWLVEGVADYNGRRGSGTPFRNAAPTLANALASGQVPDHLPTDEEIDNAGTRRTQAYEEAWSVAQYVAETFGEPRLVRLYRDGAGLAPQPRGRRSSGRWASTRQRWCVSGRAGSALADCGRRSTVGAVTFHPGGLRQRILLVTNDFPPRPGGIQSYLQEMVSRLAGSHEVTVYAPRWKGCERYDAAAEYQVVRHPTSLMLPGPGVRRRMVDLIRAQHADVVWFGAAAPLALLSSAAKAAGAAVTAASTHGHEVGWSMLPVARSALRQIGDSTDVITYVSRYTRGRFASAFGPRAALEYLPSGVDTNRFCPDPAAREELRERYGLGDRPTIVCVSRLVPRKGQDMLIEALPAIRERVDGAALVIVGGGPYAEPLRALANRFGVDEHVVFTGGVPWEELPAHHAMGDVFAMPCRTRGAGLDVEGLGIVFLEASACGVPVVAGNSGGAPETVRAGETGVVVDGRSVSAITDAIVQILVDPARAAAMGAAGRAWVTEQWRWDHHAARFADLVSGSA</sequence>
<evidence type="ECO:0000256" key="10">
    <source>
        <dbReference type="ARBA" id="ARBA00052876"/>
    </source>
</evidence>
<dbReference type="PANTHER" id="PTHR45947:SF3">
    <property type="entry name" value="SULFOQUINOVOSYL TRANSFERASE SQD2"/>
    <property type="match status" value="1"/>
</dbReference>
<feature type="domain" description="Glycosyltransferase subfamily 4-like N-terminal" evidence="19">
    <location>
        <begin position="420"/>
        <end position="577"/>
    </location>
</feature>
<dbReference type="Proteomes" id="UP000020103">
    <property type="component" value="Unassembled WGS sequence"/>
</dbReference>
<organism evidence="20 21">
    <name type="scientific">Mycobacteroides abscessus 21</name>
    <dbReference type="NCBI Taxonomy" id="1299324"/>
    <lineage>
        <taxon>Bacteria</taxon>
        <taxon>Bacillati</taxon>
        <taxon>Actinomycetota</taxon>
        <taxon>Actinomycetes</taxon>
        <taxon>Mycobacteriales</taxon>
        <taxon>Mycobacteriaceae</taxon>
        <taxon>Mycobacteroides</taxon>
        <taxon>Mycobacteroides abscessus</taxon>
    </lineage>
</organism>
<evidence type="ECO:0000256" key="11">
    <source>
        <dbReference type="ARBA" id="ARBA00060651"/>
    </source>
</evidence>
<evidence type="ECO:0000256" key="2">
    <source>
        <dbReference type="ARBA" id="ARBA00009481"/>
    </source>
</evidence>
<evidence type="ECO:0000313" key="21">
    <source>
        <dbReference type="Proteomes" id="UP000020103"/>
    </source>
</evidence>
<dbReference type="GO" id="GO:0033164">
    <property type="term" value="F:initiation-specific glycolipid 1,6-alpha-mannosyltransferase activity"/>
    <property type="evidence" value="ECO:0007669"/>
    <property type="project" value="UniProtKB-ARBA"/>
</dbReference>
<comment type="similarity">
    <text evidence="2">Belongs to the glycosyltransferase group 1 family. Glycosyltransferase 4 subfamily.</text>
</comment>
<comment type="catalytic activity">
    <reaction evidence="9">
        <text>a 1,2-diacyl-sn-glycero-3-phospho-[alpha-D-6-acyl-mannopyranosyl-(1&lt;-&gt;6)-D-myo-inositol] + GDP-alpha-D-mannose = a 2-O-(alpha-D-mannosyl)-6-O-(6-O-acyl-alpha-D-mannosyl)-1-phosphatidyl-1D-myo-inositol + GDP + H(+)</text>
        <dbReference type="Rhea" id="RHEA:52444"/>
        <dbReference type="ChEBI" id="CHEBI:15378"/>
        <dbReference type="ChEBI" id="CHEBI:57527"/>
        <dbReference type="ChEBI" id="CHEBI:58189"/>
        <dbReference type="ChEBI" id="CHEBI:88053"/>
        <dbReference type="ChEBI" id="CHEBI:136625"/>
        <dbReference type="EC" id="2.4.1.346"/>
    </reaction>
</comment>
<dbReference type="CDD" id="cd03801">
    <property type="entry name" value="GT4_PimA-like"/>
    <property type="match status" value="1"/>
</dbReference>
<keyword evidence="7" id="KW-0594">Phospholipid biosynthesis</keyword>
<evidence type="ECO:0000256" key="8">
    <source>
        <dbReference type="ARBA" id="ARBA00023264"/>
    </source>
</evidence>
<evidence type="ECO:0000256" key="4">
    <source>
        <dbReference type="ARBA" id="ARBA00022676"/>
    </source>
</evidence>
<dbReference type="GO" id="GO:0009247">
    <property type="term" value="P:glycolipid biosynthetic process"/>
    <property type="evidence" value="ECO:0007669"/>
    <property type="project" value="UniProtKB-ARBA"/>
</dbReference>
<evidence type="ECO:0000256" key="3">
    <source>
        <dbReference type="ARBA" id="ARBA00022516"/>
    </source>
</evidence>
<dbReference type="AlphaFoldDB" id="A0A829QBH4"/>
<dbReference type="FunFam" id="3.40.50.2000:FF:000115">
    <property type="entry name" value="Alpha-(1-6)-phosphatidylinositol monomannoside mannosyltransferase"/>
    <property type="match status" value="1"/>
</dbReference>
<evidence type="ECO:0000259" key="19">
    <source>
        <dbReference type="Pfam" id="PF13439"/>
    </source>
</evidence>
<keyword evidence="3" id="KW-0444">Lipid biosynthesis</keyword>
<evidence type="ECO:0000256" key="5">
    <source>
        <dbReference type="ARBA" id="ARBA00022679"/>
    </source>
</evidence>
<evidence type="ECO:0000256" key="1">
    <source>
        <dbReference type="ARBA" id="ARBA00005189"/>
    </source>
</evidence>
<evidence type="ECO:0000256" key="17">
    <source>
        <dbReference type="ARBA" id="ARBA00079381"/>
    </source>
</evidence>
<evidence type="ECO:0000256" key="14">
    <source>
        <dbReference type="ARBA" id="ARBA00075163"/>
    </source>
</evidence>
<evidence type="ECO:0000256" key="16">
    <source>
        <dbReference type="ARBA" id="ARBA00077842"/>
    </source>
</evidence>
<dbReference type="GO" id="GO:0008654">
    <property type="term" value="P:phospholipid biosynthetic process"/>
    <property type="evidence" value="ECO:0007669"/>
    <property type="project" value="UniProtKB-KW"/>
</dbReference>
<evidence type="ECO:0000313" key="20">
    <source>
        <dbReference type="EMBL" id="EUA49597.1"/>
    </source>
</evidence>
<comment type="caution">
    <text evidence="20">The sequence shown here is derived from an EMBL/GenBank/DDBJ whole genome shotgun (WGS) entry which is preliminary data.</text>
</comment>
<keyword evidence="8" id="KW-1208">Phospholipid metabolism</keyword>
<accession>A0A829QBH4</accession>
<comment type="pathway">
    <text evidence="11">Phospholipid metabolism; phosphatidylinositol metabolism.</text>
</comment>
<keyword evidence="5 20" id="KW-0808">Transferase</keyword>
<name>A0A829QBH4_9MYCO</name>
<evidence type="ECO:0000259" key="18">
    <source>
        <dbReference type="Pfam" id="PF00534"/>
    </source>
</evidence>
<dbReference type="GO" id="GO:0016020">
    <property type="term" value="C:membrane"/>
    <property type="evidence" value="ECO:0007669"/>
    <property type="project" value="GOC"/>
</dbReference>
<dbReference type="GO" id="GO:0043750">
    <property type="term" value="F:phosphatidylinositol alpha-mannosyltransferase activity"/>
    <property type="evidence" value="ECO:0007669"/>
    <property type="project" value="UniProtKB-ARBA"/>
</dbReference>
<dbReference type="Pfam" id="PF13439">
    <property type="entry name" value="Glyco_transf_4"/>
    <property type="match status" value="1"/>
</dbReference>
<dbReference type="SUPFAM" id="SSF53756">
    <property type="entry name" value="UDP-Glycosyltransferase/glycogen phosphorylase"/>
    <property type="match status" value="1"/>
</dbReference>
<reference evidence="20 21" key="1">
    <citation type="submission" date="2013-12" db="EMBL/GenBank/DDBJ databases">
        <authorList>
            <person name="Madinger N."/>
            <person name="Lenaerts A."/>
            <person name="Ordway D."/>
            <person name="DeGroote M.A."/>
            <person name="Parker T."/>
            <person name="Sizemore C."/>
            <person name="Tallon L.J."/>
            <person name="Sadzewicz L.K."/>
            <person name="Sengamalay N."/>
            <person name="Fraser C.M."/>
            <person name="Hine E."/>
            <person name="Shefchek K.A."/>
            <person name="Das S.P."/>
            <person name="Tettelin H."/>
        </authorList>
    </citation>
    <scope>NUCLEOTIDE SEQUENCE [LARGE SCALE GENOMIC DNA]</scope>
    <source>
        <strain evidence="20 21">21</strain>
    </source>
</reference>
<dbReference type="InterPro" id="IPR028098">
    <property type="entry name" value="Glyco_trans_4-like_N"/>
</dbReference>
<gene>
    <name evidence="20" type="primary">pimB</name>
    <name evidence="20" type="ORF">I543_2078</name>
</gene>
<dbReference type="Pfam" id="PF00534">
    <property type="entry name" value="Glycos_transf_1"/>
    <property type="match status" value="1"/>
</dbReference>
<evidence type="ECO:0000256" key="13">
    <source>
        <dbReference type="ARBA" id="ARBA00068536"/>
    </source>
</evidence>
<dbReference type="EC" id="2.4.1.346" evidence="12"/>
<evidence type="ECO:0000256" key="9">
    <source>
        <dbReference type="ARBA" id="ARBA00051960"/>
    </source>
</evidence>
<comment type="catalytic activity">
    <reaction evidence="10">
        <text>a 1,2-diacyl-sn-glycero-3-phospho-[alpha-D-mannopyranosyl-(1&lt;-&gt;6)-D-myo-inositol] + GDP-alpha-D-mannose = a 2,6-O-bis(alpha-D-mannopyranosyl)-1-phosphatidyl-1D-myo-inositol + GDP + H(+)</text>
        <dbReference type="Rhea" id="RHEA:52440"/>
        <dbReference type="ChEBI" id="CHEBI:15378"/>
        <dbReference type="ChEBI" id="CHEBI:57527"/>
        <dbReference type="ChEBI" id="CHEBI:58189"/>
        <dbReference type="ChEBI" id="CHEBI:87673"/>
        <dbReference type="ChEBI" id="CHEBI:136624"/>
        <dbReference type="EC" id="2.4.1.346"/>
    </reaction>
</comment>
<dbReference type="Gene3D" id="3.40.50.2000">
    <property type="entry name" value="Glycogen Phosphorylase B"/>
    <property type="match status" value="2"/>
</dbReference>
<evidence type="ECO:0000256" key="6">
    <source>
        <dbReference type="ARBA" id="ARBA00023098"/>
    </source>
</evidence>
<dbReference type="EMBL" id="JAOF01000001">
    <property type="protein sequence ID" value="EUA49597.1"/>
    <property type="molecule type" value="Genomic_DNA"/>
</dbReference>
<dbReference type="InterPro" id="IPR050194">
    <property type="entry name" value="Glycosyltransferase_grp1"/>
</dbReference>
<evidence type="ECO:0000256" key="15">
    <source>
        <dbReference type="ARBA" id="ARBA00076875"/>
    </source>
</evidence>
<comment type="pathway">
    <text evidence="1">Lipid metabolism.</text>
</comment>
<keyword evidence="4 20" id="KW-0328">Glycosyltransferase</keyword>
<proteinExistence type="inferred from homology"/>
<dbReference type="InterPro" id="IPR001296">
    <property type="entry name" value="Glyco_trans_1"/>
</dbReference>
<dbReference type="FunFam" id="3.40.50.2000:FF:000069">
    <property type="entry name" value="Alpha-(1-6)-phosphatidylinositol monomannoside mannosyltransferase"/>
    <property type="match status" value="1"/>
</dbReference>
<dbReference type="PANTHER" id="PTHR45947">
    <property type="entry name" value="SULFOQUINOVOSYL TRANSFERASE SQD2"/>
    <property type="match status" value="1"/>
</dbReference>
<evidence type="ECO:0000256" key="7">
    <source>
        <dbReference type="ARBA" id="ARBA00023209"/>
    </source>
</evidence>
<feature type="domain" description="Glycosyl transferase family 1" evidence="18">
    <location>
        <begin position="585"/>
        <end position="760"/>
    </location>
</feature>
<evidence type="ECO:0000256" key="12">
    <source>
        <dbReference type="ARBA" id="ARBA00066957"/>
    </source>
</evidence>
<protein>
    <recommendedName>
        <fullName evidence="13">GDP-mannose-dependent alpha-(1-6)-phosphatidylinositol monomannoside mannosyltransferase</fullName>
        <ecNumber evidence="12">2.4.1.346</ecNumber>
    </recommendedName>
    <alternativeName>
        <fullName evidence="14">Alpha-D-mannose-alpha-(1-6)-phosphatidylmyo-inositol-mannosyltransferase</fullName>
    </alternativeName>
    <alternativeName>
        <fullName evidence="17">Alpha-mannosyltransferase</fullName>
    </alternativeName>
    <alternativeName>
        <fullName evidence="16">Guanosine diphosphomannose-phosphatidyl-inositol alpha-mannosyltransferase</fullName>
    </alternativeName>
    <alternativeName>
        <fullName evidence="15">Phosphatidylinositol alpha-mannosyltransferase</fullName>
    </alternativeName>
</protein>